<dbReference type="PANTHER" id="PTHR21240:SF28">
    <property type="entry name" value="ISO-OROTATE DECARBOXYLASE (EUROFUNG)"/>
    <property type="match status" value="1"/>
</dbReference>
<sequence length="554" mass="59807">MPTRRRFVTLALGTTALSLSGCGISGVIRPGPPVRLPGIGIDAHMHLFNGTDVPVIGWLTQVDFTAEGGGSVPELTKSPLVRMLVSFMVSLTPTAGDELARLPGSLPRPSPQQMEEEGKERLAGFLAAYQAQTQPDPASDALRTAPPPDPQLAEDRALFQALADAAGVSLDDPAPATGLRSRAARDPEAERLAKARELAEGLFDPARQAGDPGAESLAGMVRWAEMMTRDRARILQLAASLYGREGEARIFCGHLLDIGMWLRPAERKQSDPDQLIDLFAELSRRRRDVLLLNFVGFCPLRAALEGEAVHHRVRRAILQQGYAGVKLYPPMGFRPIGNGGISFAHARRAPAGGGAAIDRELHRLYAWCDANDVPVAAHASASMGAGPGTAAYSAPWHWAAVLRRYTGLRVNLAHFGGFGGHGNPQWEVELIGMLGSFRNLYFDTGFWTETMQGAPERPGSLALTRQLFAAEPRAAERMLYGSDWSMIARLPSHPRFLRDFLDFAQDLTGSEAGTRAIMGDNALRWLGLDRPGAQSARLGAAHGGHPVWRLIASA</sequence>
<evidence type="ECO:0000256" key="1">
    <source>
        <dbReference type="ARBA" id="ARBA00023239"/>
    </source>
</evidence>
<dbReference type="SUPFAM" id="SSF51556">
    <property type="entry name" value="Metallo-dependent hydrolases"/>
    <property type="match status" value="1"/>
</dbReference>
<protein>
    <recommendedName>
        <fullName evidence="2">Amidohydrolase-related domain-containing protein</fullName>
    </recommendedName>
</protein>
<dbReference type="Proteomes" id="UP000283587">
    <property type="component" value="Unassembled WGS sequence"/>
</dbReference>
<organism evidence="3 4">
    <name type="scientific">Paracoccus siganidrum</name>
    <dbReference type="NCBI Taxonomy" id="1276757"/>
    <lineage>
        <taxon>Bacteria</taxon>
        <taxon>Pseudomonadati</taxon>
        <taxon>Pseudomonadota</taxon>
        <taxon>Alphaproteobacteria</taxon>
        <taxon>Rhodobacterales</taxon>
        <taxon>Paracoccaceae</taxon>
        <taxon>Paracoccus</taxon>
    </lineage>
</organism>
<dbReference type="EMBL" id="QZEW01000018">
    <property type="protein sequence ID" value="RJL19229.1"/>
    <property type="molecule type" value="Genomic_DNA"/>
</dbReference>
<reference evidence="4" key="1">
    <citation type="submission" date="2018-09" db="EMBL/GenBank/DDBJ databases">
        <title>Paracoccus onubensis nov. sp. a moderate halophilic bacterium isolated from Gruta de las Maravillas (Aracena, Spain).</title>
        <authorList>
            <person name="Jurado V."/>
            <person name="Gutierrez-Patricio S."/>
            <person name="Gonzalez-Pimentel J.L."/>
            <person name="Miller A.Z."/>
            <person name="Laiz L."/>
            <person name="Saiz-Jimenez C."/>
        </authorList>
    </citation>
    <scope>NUCLEOTIDE SEQUENCE [LARGE SCALE GENOMIC DNA]</scope>
    <source>
        <strain evidence="4">DSM 26381</strain>
    </source>
</reference>
<evidence type="ECO:0000313" key="3">
    <source>
        <dbReference type="EMBL" id="RJL19229.1"/>
    </source>
</evidence>
<name>A0A419A9I0_9RHOB</name>
<evidence type="ECO:0000259" key="2">
    <source>
        <dbReference type="Pfam" id="PF04909"/>
    </source>
</evidence>
<keyword evidence="1" id="KW-0456">Lyase</keyword>
<dbReference type="GO" id="GO:0016787">
    <property type="term" value="F:hydrolase activity"/>
    <property type="evidence" value="ECO:0007669"/>
    <property type="project" value="InterPro"/>
</dbReference>
<dbReference type="RefSeq" id="WP_119897215.1">
    <property type="nucleotide sequence ID" value="NZ_QNRC01000004.1"/>
</dbReference>
<evidence type="ECO:0000313" key="4">
    <source>
        <dbReference type="Proteomes" id="UP000283587"/>
    </source>
</evidence>
<dbReference type="PANTHER" id="PTHR21240">
    <property type="entry name" value="2-AMINO-3-CARBOXYLMUCONATE-6-SEMIALDEHYDE DECARBOXYLASE"/>
    <property type="match status" value="1"/>
</dbReference>
<dbReference type="InterPro" id="IPR032466">
    <property type="entry name" value="Metal_Hydrolase"/>
</dbReference>
<accession>A0A419A9I0</accession>
<dbReference type="AlphaFoldDB" id="A0A419A9I0"/>
<dbReference type="InterPro" id="IPR006680">
    <property type="entry name" value="Amidohydro-rel"/>
</dbReference>
<dbReference type="InterPro" id="IPR032465">
    <property type="entry name" value="ACMSD"/>
</dbReference>
<feature type="domain" description="Amidohydrolase-related" evidence="2">
    <location>
        <begin position="303"/>
        <end position="528"/>
    </location>
</feature>
<dbReference type="GO" id="GO:0019748">
    <property type="term" value="P:secondary metabolic process"/>
    <property type="evidence" value="ECO:0007669"/>
    <property type="project" value="TreeGrafter"/>
</dbReference>
<keyword evidence="4" id="KW-1185">Reference proteome</keyword>
<dbReference type="GO" id="GO:0016831">
    <property type="term" value="F:carboxy-lyase activity"/>
    <property type="evidence" value="ECO:0007669"/>
    <property type="project" value="InterPro"/>
</dbReference>
<gene>
    <name evidence="3" type="ORF">D3P05_05705</name>
</gene>
<dbReference type="Pfam" id="PF04909">
    <property type="entry name" value="Amidohydro_2"/>
    <property type="match status" value="1"/>
</dbReference>
<dbReference type="PROSITE" id="PS51257">
    <property type="entry name" value="PROKAR_LIPOPROTEIN"/>
    <property type="match status" value="1"/>
</dbReference>
<dbReference type="OrthoDB" id="1407586at2"/>
<dbReference type="GO" id="GO:0005737">
    <property type="term" value="C:cytoplasm"/>
    <property type="evidence" value="ECO:0007669"/>
    <property type="project" value="TreeGrafter"/>
</dbReference>
<proteinExistence type="predicted"/>
<comment type="caution">
    <text evidence="3">The sequence shown here is derived from an EMBL/GenBank/DDBJ whole genome shotgun (WGS) entry which is preliminary data.</text>
</comment>
<dbReference type="Gene3D" id="3.20.20.140">
    <property type="entry name" value="Metal-dependent hydrolases"/>
    <property type="match status" value="1"/>
</dbReference>